<evidence type="ECO:0000313" key="2">
    <source>
        <dbReference type="Proteomes" id="UP000603200"/>
    </source>
</evidence>
<name>A0ABQ4A765_9ACTN</name>
<evidence type="ECO:0008006" key="3">
    <source>
        <dbReference type="Google" id="ProtNLM"/>
    </source>
</evidence>
<dbReference type="EMBL" id="BOMN01000149">
    <property type="protein sequence ID" value="GIE26701.1"/>
    <property type="molecule type" value="Genomic_DNA"/>
</dbReference>
<reference evidence="1 2" key="1">
    <citation type="submission" date="2021-01" db="EMBL/GenBank/DDBJ databases">
        <title>Whole genome shotgun sequence of Actinoplanes humidus NBRC 14915.</title>
        <authorList>
            <person name="Komaki H."/>
            <person name="Tamura T."/>
        </authorList>
    </citation>
    <scope>NUCLEOTIDE SEQUENCE [LARGE SCALE GENOMIC DNA]</scope>
    <source>
        <strain evidence="1 2">NBRC 14915</strain>
    </source>
</reference>
<dbReference type="Gene3D" id="2.60.120.260">
    <property type="entry name" value="Galactose-binding domain-like"/>
    <property type="match status" value="1"/>
</dbReference>
<proteinExistence type="predicted"/>
<dbReference type="Proteomes" id="UP000603200">
    <property type="component" value="Unassembled WGS sequence"/>
</dbReference>
<organism evidence="1 2">
    <name type="scientific">Winogradskya humida</name>
    <dbReference type="NCBI Taxonomy" id="113566"/>
    <lineage>
        <taxon>Bacteria</taxon>
        <taxon>Bacillati</taxon>
        <taxon>Actinomycetota</taxon>
        <taxon>Actinomycetes</taxon>
        <taxon>Micromonosporales</taxon>
        <taxon>Micromonosporaceae</taxon>
        <taxon>Winogradskya</taxon>
    </lineage>
</organism>
<comment type="caution">
    <text evidence="1">The sequence shown here is derived from an EMBL/GenBank/DDBJ whole genome shotgun (WGS) entry which is preliminary data.</text>
</comment>
<protein>
    <recommendedName>
        <fullName evidence="3">Minor tail protein</fullName>
    </recommendedName>
</protein>
<keyword evidence="2" id="KW-1185">Reference proteome</keyword>
<sequence>MAGTITTTTDATALDFPGQSFIDTKVKSGGTSLFAVTLLGTQLNIWRSANSGAGAWAAQPGMALTRAGIQELGGWFVDVFGYGHLTYRVYEGGRDRIMYRRVNLESNPNAWGGELMVCEAITGAAGQVYTGSDLVAIKAGQACIVAIAAAFTQGATQGVELHAFRITTGQAFPSSSPRATAEVFAGTRKWTWSGSGRQTPVVEVQHGEDGHTAPSPHLWVVMGRTRVLAAHLIWSGSRWTGPAAAAPIDNTQVPQDSIAARWTSERLVVAGVLAASPDAVSLVVRDSSNAWSSTRSTPVHPAGNIRSKAISYDWMTRLPRIWAVGTSSNLLYYIDQTGEGWTDWALFSTTPLQDYRSYGVRRGSWGNLRYDLLWEPAGSSPYSLVHVQQTLAYPPDTPDWTYPTPASGSAVNVGDALQLNFTFSDPDPQDVQTGYALSRQVGTGVVQYWRESDRSWQNVEIKNATGSNYVELAAGWGAFADSPHAYRARVWDGNDSGSAYSQPIIVIPSAPAEPVLTQPVDGTVWTAEALNATWTVAEQTAHTERLFATFDDFQRAGVQPGRMGQGYTATTPVAAYTVAAGVLTISVDAVGSLRRIRADPQWASRELALEFQVPVMPAGAPVRVELMMAWNTGPTFVGASVTVTPTGQVVLNLARSVNNVLTLVGGATIFPTGGHATTRWYGLRVRYTGSYEAKLWDAAGPEPTTWDLIATAEALGGEPAPGGIAVQAWLDTGNTNALPVAVRFRQWTRGVTDLVYDSGWTQDSAIRQTVVPYSLPNNSAYVLELQTRNVQGLPSDIESARIVVDYIEPPQPTLQVTALPELGLNRIAVTTPSPSGQTLPNPGFETTLAGWVGTNATITRTTAQAHSGSWSVLLTPDGVGASPRIEIPPGQRIPVVPGQSMTAEAWIRPGPGTPPVLIGINWFDASDVYLSTTATALPASQDEWQFITVTGNAPAGAALASIHAGLADTPAPAQRAHIDDMRLAPTTGQPATASVDVYRAIAGDPSSVIRIATGLPQQPVIEDKTAVSGVDYRYLARAFGTNGARIDSPWT</sequence>
<accession>A0ABQ4A765</accession>
<gene>
    <name evidence="1" type="ORF">Ahu01nite_098030</name>
</gene>
<evidence type="ECO:0000313" key="1">
    <source>
        <dbReference type="EMBL" id="GIE26701.1"/>
    </source>
</evidence>
<dbReference type="RefSeq" id="WP_203843601.1">
    <property type="nucleotide sequence ID" value="NZ_BAAATV010000016.1"/>
</dbReference>